<evidence type="ECO:0000313" key="2">
    <source>
        <dbReference type="EMBL" id="OQP62877.1"/>
    </source>
</evidence>
<dbReference type="EMBL" id="LVYD01000048">
    <property type="protein sequence ID" value="OQP62877.1"/>
    <property type="molecule type" value="Genomic_DNA"/>
</dbReference>
<gene>
    <name evidence="2" type="ORF">A3860_26565</name>
</gene>
<reference evidence="2 3" key="1">
    <citation type="submission" date="2016-03" db="EMBL/GenBank/DDBJ databases">
        <title>Niastella vici sp. nov., isolated from farmland soil.</title>
        <authorList>
            <person name="Chen L."/>
            <person name="Wang D."/>
            <person name="Yang S."/>
            <person name="Wang G."/>
        </authorList>
    </citation>
    <scope>NUCLEOTIDE SEQUENCE [LARGE SCALE GENOMIC DNA]</scope>
    <source>
        <strain evidence="2 3">DJ57</strain>
    </source>
</reference>
<dbReference type="NCBIfam" id="TIGR04131">
    <property type="entry name" value="Bac_Flav_CTERM"/>
    <property type="match status" value="1"/>
</dbReference>
<protein>
    <submittedName>
        <fullName evidence="2">Uncharacterized protein</fullName>
    </submittedName>
</protein>
<dbReference type="RefSeq" id="WP_081148307.1">
    <property type="nucleotide sequence ID" value="NZ_LVYD01000048.1"/>
</dbReference>
<feature type="signal peptide" evidence="1">
    <location>
        <begin position="1"/>
        <end position="21"/>
    </location>
</feature>
<dbReference type="Proteomes" id="UP000192796">
    <property type="component" value="Unassembled WGS sequence"/>
</dbReference>
<evidence type="ECO:0000313" key="3">
    <source>
        <dbReference type="Proteomes" id="UP000192796"/>
    </source>
</evidence>
<feature type="chain" id="PRO_5012031631" evidence="1">
    <location>
        <begin position="22"/>
        <end position="822"/>
    </location>
</feature>
<evidence type="ECO:0000256" key="1">
    <source>
        <dbReference type="SAM" id="SignalP"/>
    </source>
</evidence>
<dbReference type="Pfam" id="PF13585">
    <property type="entry name" value="CHU_C"/>
    <property type="match status" value="1"/>
</dbReference>
<accession>A0A1V9FX16</accession>
<organism evidence="2 3">
    <name type="scientific">Niastella vici</name>
    <dbReference type="NCBI Taxonomy" id="1703345"/>
    <lineage>
        <taxon>Bacteria</taxon>
        <taxon>Pseudomonadati</taxon>
        <taxon>Bacteroidota</taxon>
        <taxon>Chitinophagia</taxon>
        <taxon>Chitinophagales</taxon>
        <taxon>Chitinophagaceae</taxon>
        <taxon>Niastella</taxon>
    </lineage>
</organism>
<keyword evidence="1" id="KW-0732">Signal</keyword>
<name>A0A1V9FX16_9BACT</name>
<keyword evidence="3" id="KW-1185">Reference proteome</keyword>
<comment type="caution">
    <text evidence="2">The sequence shown here is derived from an EMBL/GenBank/DDBJ whole genome shotgun (WGS) entry which is preliminary data.</text>
</comment>
<dbReference type="STRING" id="1703345.A3860_26565"/>
<proteinExistence type="predicted"/>
<sequence length="822" mass="85199">MPSCKKVLVFILCCCLLYINKGIGQTAGNNPARAASNITVNVTSTGALCGNNNGSMIAHASNGTAPYSYDLNNSGPHPIGYFTGLASGYYTLTVKDATGAIQTVSIYISGTYSAPSVQVSGFTIPTTCATRDGIVTLAASGGAPPYTYSMNGVNYQAGNVFPNLLPGEYVFFVKDANGCTGSYKYALGGGGPCFFGLGYSSASASACQNDGRIIAAASGGALPYTYSLDGINYTGNGTFNNLGPGIYPVYIKDAAGNLRIFVFTILSSCSPAVTTTNETCSGNDGTVTVTAQGGTPPYTYTIDGINFQVSNTFTGLPSGSYYLTVKDGAGQSKSISAQVNRNCVAVSAIGTSANCGLANGTITATGSNGTLPYLYSVNGINFQPGNTFTQLAAGTYTVTIKDATGATNTTTIIIGFNSGPQLSVSASAASCNNNDGMVTINGTGGTLPLQYSIDGTVFGNNYMFNNLPSGTYTASVKDANGCIISSAIMVPLTNNLVVDAGAAITICEGTSSALSATSNTNSFVWTPSAGLNNASLPNPVASPATTTKYYVTATLGPCTQKDSVIVFVNPAPKAIADIVPPICYGQSTALQGSGGITCYWTPATYLDNPHSYTPAVNKPLENITYQLTVTDANGCSSVQPATVTVNVTPPAKVFAGNDTVIMANRSFQLNAVDVNNSGFTNYSWSPALGLSNPLVKDPVLSIDQPASYTITATTPAGCTDMDNINIKVYPGPEIYVPNAFTPNGDGRNDVLKAIPVGIKEFRYFAVYNRWGQQVFFSTRSNVGWNGMVNAASQTTNTFVWKAAGIDYMGNLVERKGVVELIH</sequence>
<dbReference type="AlphaFoldDB" id="A0A1V9FX16"/>
<dbReference type="Pfam" id="PF13573">
    <property type="entry name" value="SprB"/>
    <property type="match status" value="3"/>
</dbReference>
<dbReference type="InterPro" id="IPR025667">
    <property type="entry name" value="SprB_repeat"/>
</dbReference>
<dbReference type="InterPro" id="IPR026341">
    <property type="entry name" value="T9SS_type_B"/>
</dbReference>